<dbReference type="Proteomes" id="UP001234178">
    <property type="component" value="Unassembled WGS sequence"/>
</dbReference>
<reference evidence="1 2" key="1">
    <citation type="journal article" date="2023" name="Nucleic Acids Res.">
        <title>The hologenome of Daphnia magna reveals possible DNA methylation and microbiome-mediated evolution of the host genome.</title>
        <authorList>
            <person name="Chaturvedi A."/>
            <person name="Li X."/>
            <person name="Dhandapani V."/>
            <person name="Marshall H."/>
            <person name="Kissane S."/>
            <person name="Cuenca-Cambronero M."/>
            <person name="Asole G."/>
            <person name="Calvet F."/>
            <person name="Ruiz-Romero M."/>
            <person name="Marangio P."/>
            <person name="Guigo R."/>
            <person name="Rago D."/>
            <person name="Mirbahai L."/>
            <person name="Eastwood N."/>
            <person name="Colbourne J.K."/>
            <person name="Zhou J."/>
            <person name="Mallon E."/>
            <person name="Orsini L."/>
        </authorList>
    </citation>
    <scope>NUCLEOTIDE SEQUENCE [LARGE SCALE GENOMIC DNA]</scope>
    <source>
        <strain evidence="1">LRV0_1</strain>
    </source>
</reference>
<dbReference type="EMBL" id="JAOYFB010000036">
    <property type="protein sequence ID" value="KAK4021364.1"/>
    <property type="molecule type" value="Genomic_DNA"/>
</dbReference>
<protein>
    <submittedName>
        <fullName evidence="1">Uncharacterized protein</fullName>
    </submittedName>
</protein>
<evidence type="ECO:0000313" key="2">
    <source>
        <dbReference type="Proteomes" id="UP001234178"/>
    </source>
</evidence>
<accession>A0ABR0A899</accession>
<comment type="caution">
    <text evidence="1">The sequence shown here is derived from an EMBL/GenBank/DDBJ whole genome shotgun (WGS) entry which is preliminary data.</text>
</comment>
<gene>
    <name evidence="1" type="ORF">OUZ56_003281</name>
</gene>
<evidence type="ECO:0000313" key="1">
    <source>
        <dbReference type="EMBL" id="KAK4021364.1"/>
    </source>
</evidence>
<organism evidence="1 2">
    <name type="scientific">Daphnia magna</name>
    <dbReference type="NCBI Taxonomy" id="35525"/>
    <lineage>
        <taxon>Eukaryota</taxon>
        <taxon>Metazoa</taxon>
        <taxon>Ecdysozoa</taxon>
        <taxon>Arthropoda</taxon>
        <taxon>Crustacea</taxon>
        <taxon>Branchiopoda</taxon>
        <taxon>Diplostraca</taxon>
        <taxon>Cladocera</taxon>
        <taxon>Anomopoda</taxon>
        <taxon>Daphniidae</taxon>
        <taxon>Daphnia</taxon>
    </lineage>
</organism>
<proteinExistence type="predicted"/>
<keyword evidence="2" id="KW-1185">Reference proteome</keyword>
<name>A0ABR0A899_9CRUS</name>
<sequence>MGWDGPSFVMINGQRTAPLGALELEIEHREMKASGKVGDRFGQMEVVEPSIVAVDEVGTPDSLGDDVREDAA</sequence>